<sequence>MHTSKFEAWCFKIEPLIFLEQRITMKQLDWNDLRMLLLVAQEGTLRGAARKVGVSAATLARRLDDLEQAVGQKLVERYQGGCIPTAFGADIVVLAGQMGEIALEVERTRDRQDAHAASGLVRINTDEWLSYFLTTRFARFHDAYPNVEVEIVTSHRPYSLARREADIAIRPYRPEQLDLVTRRLGTLSFGLYCSRDVAVRHAAALAGEDWASVPFVGFDEPRAEFQSDRWLRALPGAPAPWMRCSYGLGILDGVSHGAGLGVLATFLATDQLDLVAALPHIPELDQEIWLSMHNGLRTSARIRAVVDFVGQLFSEYGATGR</sequence>
<comment type="similarity">
    <text evidence="1">Belongs to the LysR transcriptional regulatory family.</text>
</comment>
<dbReference type="PANTHER" id="PTHR30579">
    <property type="entry name" value="TRANSCRIPTIONAL REGULATOR"/>
    <property type="match status" value="1"/>
</dbReference>
<evidence type="ECO:0000256" key="4">
    <source>
        <dbReference type="ARBA" id="ARBA00023163"/>
    </source>
</evidence>
<evidence type="ECO:0000256" key="1">
    <source>
        <dbReference type="ARBA" id="ARBA00009437"/>
    </source>
</evidence>
<evidence type="ECO:0000256" key="2">
    <source>
        <dbReference type="ARBA" id="ARBA00023015"/>
    </source>
</evidence>
<protein>
    <submittedName>
        <fullName evidence="6">LysR family transcriptional regulator</fullName>
    </submittedName>
</protein>
<keyword evidence="7" id="KW-1185">Reference proteome</keyword>
<proteinExistence type="inferred from homology"/>
<dbReference type="InterPro" id="IPR050176">
    <property type="entry name" value="LTTR"/>
</dbReference>
<evidence type="ECO:0000313" key="7">
    <source>
        <dbReference type="Proteomes" id="UP000292307"/>
    </source>
</evidence>
<dbReference type="SUPFAM" id="SSF46785">
    <property type="entry name" value="Winged helix' DNA-binding domain"/>
    <property type="match status" value="1"/>
</dbReference>
<evidence type="ECO:0000313" key="6">
    <source>
        <dbReference type="EMBL" id="QBI01220.1"/>
    </source>
</evidence>
<accession>A0ABX5RTU3</accession>
<dbReference type="Pfam" id="PF03466">
    <property type="entry name" value="LysR_substrate"/>
    <property type="match status" value="1"/>
</dbReference>
<organism evidence="6 7">
    <name type="scientific">Pseudoduganella albidiflava</name>
    <dbReference type="NCBI Taxonomy" id="321983"/>
    <lineage>
        <taxon>Bacteria</taxon>
        <taxon>Pseudomonadati</taxon>
        <taxon>Pseudomonadota</taxon>
        <taxon>Betaproteobacteria</taxon>
        <taxon>Burkholderiales</taxon>
        <taxon>Oxalobacteraceae</taxon>
        <taxon>Telluria group</taxon>
        <taxon>Pseudoduganella</taxon>
    </lineage>
</organism>
<dbReference type="InterPro" id="IPR036390">
    <property type="entry name" value="WH_DNA-bd_sf"/>
</dbReference>
<dbReference type="PANTHER" id="PTHR30579:SF3">
    <property type="entry name" value="TRANSCRIPTIONAL REGULATORY PROTEIN"/>
    <property type="match status" value="1"/>
</dbReference>
<gene>
    <name evidence="6" type="ORF">EYF70_10505</name>
</gene>
<dbReference type="Pfam" id="PF00126">
    <property type="entry name" value="HTH_1"/>
    <property type="match status" value="1"/>
</dbReference>
<dbReference type="Gene3D" id="1.10.10.10">
    <property type="entry name" value="Winged helix-like DNA-binding domain superfamily/Winged helix DNA-binding domain"/>
    <property type="match status" value="1"/>
</dbReference>
<evidence type="ECO:0000259" key="5">
    <source>
        <dbReference type="PROSITE" id="PS50931"/>
    </source>
</evidence>
<dbReference type="InterPro" id="IPR036388">
    <property type="entry name" value="WH-like_DNA-bd_sf"/>
</dbReference>
<reference evidence="6 7" key="1">
    <citation type="submission" date="2019-02" db="EMBL/GenBank/DDBJ databases">
        <title>Draft Genome Sequences of Six Type Strains of the Genus Massilia.</title>
        <authorList>
            <person name="Miess H."/>
            <person name="Frediansyhah A."/>
            <person name="Gross H."/>
        </authorList>
    </citation>
    <scope>NUCLEOTIDE SEQUENCE [LARGE SCALE GENOMIC DNA]</scope>
    <source>
        <strain evidence="6 7">DSM 17472</strain>
    </source>
</reference>
<keyword evidence="2" id="KW-0805">Transcription regulation</keyword>
<dbReference type="SUPFAM" id="SSF53850">
    <property type="entry name" value="Periplasmic binding protein-like II"/>
    <property type="match status" value="1"/>
</dbReference>
<keyword evidence="3" id="KW-0238">DNA-binding</keyword>
<feature type="domain" description="HTH lysR-type" evidence="5">
    <location>
        <begin position="28"/>
        <end position="85"/>
    </location>
</feature>
<dbReference type="Proteomes" id="UP000292307">
    <property type="component" value="Chromosome"/>
</dbReference>
<dbReference type="Gene3D" id="3.40.190.290">
    <property type="match status" value="1"/>
</dbReference>
<dbReference type="EMBL" id="CP036401">
    <property type="protein sequence ID" value="QBI01220.1"/>
    <property type="molecule type" value="Genomic_DNA"/>
</dbReference>
<dbReference type="PROSITE" id="PS50931">
    <property type="entry name" value="HTH_LYSR"/>
    <property type="match status" value="1"/>
</dbReference>
<dbReference type="InterPro" id="IPR005119">
    <property type="entry name" value="LysR_subst-bd"/>
</dbReference>
<dbReference type="InterPro" id="IPR000847">
    <property type="entry name" value="LysR_HTH_N"/>
</dbReference>
<keyword evidence="4" id="KW-0804">Transcription</keyword>
<name>A0ABX5RTU3_9BURK</name>
<evidence type="ECO:0000256" key="3">
    <source>
        <dbReference type="ARBA" id="ARBA00023125"/>
    </source>
</evidence>